<evidence type="ECO:0008006" key="3">
    <source>
        <dbReference type="Google" id="ProtNLM"/>
    </source>
</evidence>
<protein>
    <recommendedName>
        <fullName evidence="3">C2H2-type domain-containing protein</fullName>
    </recommendedName>
</protein>
<evidence type="ECO:0000313" key="2">
    <source>
        <dbReference type="Proteomes" id="UP001327957"/>
    </source>
</evidence>
<name>A0AAV9SU86_9PEZI</name>
<dbReference type="Proteomes" id="UP001327957">
    <property type="component" value="Unassembled WGS sequence"/>
</dbReference>
<keyword evidence="2" id="KW-1185">Reference proteome</keyword>
<accession>A0AAV9SU86</accession>
<evidence type="ECO:0000313" key="1">
    <source>
        <dbReference type="EMBL" id="KAK6207574.1"/>
    </source>
</evidence>
<comment type="caution">
    <text evidence="1">The sequence shown here is derived from an EMBL/GenBank/DDBJ whole genome shotgun (WGS) entry which is preliminary data.</text>
</comment>
<sequence length="123" mass="13838">MSSNNSSGAEFLCMVQGCTANPFSTRGNLMRHIENRHSPFYFWVKMPCDKVLKSNPHNNRRHSTGCSSVVCSGYEGPGEVFVAPAHYDKGLVQLIVDTRGFMSSQDAIWNWVFVNLDTQFLDD</sequence>
<proteinExistence type="predicted"/>
<reference evidence="1 2" key="1">
    <citation type="submission" date="2023-04" db="EMBL/GenBank/DDBJ databases">
        <title>Colletotrichum tabacum stain YC1 causing leaf anthracnose on Nicotiana tabacum(L.) cv.</title>
        <authorList>
            <person name="Ji Z."/>
            <person name="Wang M."/>
            <person name="Zhang J."/>
            <person name="Wang N."/>
            <person name="Zhou Z."/>
        </authorList>
    </citation>
    <scope>NUCLEOTIDE SEQUENCE [LARGE SCALE GENOMIC DNA]</scope>
    <source>
        <strain evidence="1 2">YC1</strain>
    </source>
</reference>
<gene>
    <name evidence="1" type="ORF">QIS74_12655</name>
</gene>
<dbReference type="EMBL" id="JASAOK010000053">
    <property type="protein sequence ID" value="KAK6207574.1"/>
    <property type="molecule type" value="Genomic_DNA"/>
</dbReference>
<dbReference type="AlphaFoldDB" id="A0AAV9SU86"/>
<organism evidence="1 2">
    <name type="scientific">Colletotrichum tabaci</name>
    <dbReference type="NCBI Taxonomy" id="1209068"/>
    <lineage>
        <taxon>Eukaryota</taxon>
        <taxon>Fungi</taxon>
        <taxon>Dikarya</taxon>
        <taxon>Ascomycota</taxon>
        <taxon>Pezizomycotina</taxon>
        <taxon>Sordariomycetes</taxon>
        <taxon>Hypocreomycetidae</taxon>
        <taxon>Glomerellales</taxon>
        <taxon>Glomerellaceae</taxon>
        <taxon>Colletotrichum</taxon>
        <taxon>Colletotrichum destructivum species complex</taxon>
    </lineage>
</organism>